<accession>A0A078A7K3</accession>
<keyword evidence="2" id="KW-1185">Reference proteome</keyword>
<sequence>MEELEDPDDKQYSVSQDLYRILRFVEELIEKALIKQQQEDPKNKIDMIKKIFVNPNGVFKRSDIENRFKQLLRRLNAYDEKYDVYEIAKSQILVKVFKTDAKFRDDQLWTKLLSERCTLAK</sequence>
<dbReference type="AlphaFoldDB" id="A0A078A7K3"/>
<protein>
    <submittedName>
        <fullName evidence="1">Uncharacterized protein</fullName>
    </submittedName>
</protein>
<dbReference type="EMBL" id="CCKQ01006892">
    <property type="protein sequence ID" value="CDW78235.1"/>
    <property type="molecule type" value="Genomic_DNA"/>
</dbReference>
<reference evidence="1 2" key="1">
    <citation type="submission" date="2014-06" db="EMBL/GenBank/DDBJ databases">
        <authorList>
            <person name="Swart Estienne"/>
        </authorList>
    </citation>
    <scope>NUCLEOTIDE SEQUENCE [LARGE SCALE GENOMIC DNA]</scope>
    <source>
        <strain evidence="1 2">130c</strain>
    </source>
</reference>
<organism evidence="1 2">
    <name type="scientific">Stylonychia lemnae</name>
    <name type="common">Ciliate</name>
    <dbReference type="NCBI Taxonomy" id="5949"/>
    <lineage>
        <taxon>Eukaryota</taxon>
        <taxon>Sar</taxon>
        <taxon>Alveolata</taxon>
        <taxon>Ciliophora</taxon>
        <taxon>Intramacronucleata</taxon>
        <taxon>Spirotrichea</taxon>
        <taxon>Stichotrichia</taxon>
        <taxon>Sporadotrichida</taxon>
        <taxon>Oxytrichidae</taxon>
        <taxon>Stylonychinae</taxon>
        <taxon>Stylonychia</taxon>
    </lineage>
</organism>
<dbReference type="InParanoid" id="A0A078A7K3"/>
<proteinExistence type="predicted"/>
<evidence type="ECO:0000313" key="1">
    <source>
        <dbReference type="EMBL" id="CDW78235.1"/>
    </source>
</evidence>
<gene>
    <name evidence="1" type="primary">Contig16604.g17682</name>
    <name evidence="1" type="ORF">STYLEM_7210</name>
</gene>
<name>A0A078A7K3_STYLE</name>
<dbReference type="Proteomes" id="UP000039865">
    <property type="component" value="Unassembled WGS sequence"/>
</dbReference>
<evidence type="ECO:0000313" key="2">
    <source>
        <dbReference type="Proteomes" id="UP000039865"/>
    </source>
</evidence>